<reference evidence="2 3" key="1">
    <citation type="submission" date="2021-06" db="EMBL/GenBank/DDBJ databases">
        <title>Whole genome sequences of Flavobacterium sp. KK2020170 and assembly.</title>
        <authorList>
            <person name="Kitahara K."/>
            <person name="Miyoshi S."/>
            <person name="Uesaka K."/>
        </authorList>
    </citation>
    <scope>NUCLEOTIDE SEQUENCE [LARGE SCALE GENOMIC DNA]</scope>
    <source>
        <strain evidence="2 3">KK2020170</strain>
    </source>
</reference>
<accession>A0ABM7SDV8</accession>
<feature type="transmembrane region" description="Helical" evidence="1">
    <location>
        <begin position="78"/>
        <end position="100"/>
    </location>
</feature>
<protein>
    <recommendedName>
        <fullName evidence="4">DUF4199 domain-containing protein</fullName>
    </recommendedName>
</protein>
<dbReference type="Pfam" id="PF13858">
    <property type="entry name" value="DUF4199"/>
    <property type="match status" value="1"/>
</dbReference>
<keyword evidence="3" id="KW-1185">Reference proteome</keyword>
<feature type="transmembrane region" description="Helical" evidence="1">
    <location>
        <begin position="7"/>
        <end position="24"/>
    </location>
</feature>
<dbReference type="RefSeq" id="WP_221258471.1">
    <property type="nucleotide sequence ID" value="NZ_AP024749.1"/>
</dbReference>
<proteinExistence type="predicted"/>
<dbReference type="EMBL" id="AP024749">
    <property type="protein sequence ID" value="BCY29387.1"/>
    <property type="molecule type" value="Genomic_DNA"/>
</dbReference>
<evidence type="ECO:0000313" key="2">
    <source>
        <dbReference type="EMBL" id="BCY29387.1"/>
    </source>
</evidence>
<evidence type="ECO:0008006" key="4">
    <source>
        <dbReference type="Google" id="ProtNLM"/>
    </source>
</evidence>
<feature type="transmembrane region" description="Helical" evidence="1">
    <location>
        <begin position="132"/>
        <end position="150"/>
    </location>
</feature>
<sequence>MNKYSVEIKWAFIFGVAYLIWMLLEKSLGYHSIKAVQEPIFNLLFTLISFVIYFLALKEKKTKIYQNEMEWKHGFASGIVLSFFTTIITTTVVFITFSLISPTFFENAIELADNKELAQINFNLPVFVKNNIFDKLSFGVVFTALISFMIKSK</sequence>
<evidence type="ECO:0000256" key="1">
    <source>
        <dbReference type="SAM" id="Phobius"/>
    </source>
</evidence>
<gene>
    <name evidence="2" type="ORF">KK2020170_22550</name>
</gene>
<keyword evidence="1" id="KW-0812">Transmembrane</keyword>
<dbReference type="InterPro" id="IPR025250">
    <property type="entry name" value="DUF4199"/>
</dbReference>
<keyword evidence="1" id="KW-1133">Transmembrane helix</keyword>
<evidence type="ECO:0000313" key="3">
    <source>
        <dbReference type="Proteomes" id="UP000825258"/>
    </source>
</evidence>
<feature type="transmembrane region" description="Helical" evidence="1">
    <location>
        <begin position="39"/>
        <end position="57"/>
    </location>
</feature>
<dbReference type="Proteomes" id="UP000825258">
    <property type="component" value="Chromosome"/>
</dbReference>
<name>A0ABM7SDV8_9FLAO</name>
<keyword evidence="1" id="KW-0472">Membrane</keyword>
<organism evidence="2 3">
    <name type="scientific">Flavobacterium okayamense</name>
    <dbReference type="NCBI Taxonomy" id="2830782"/>
    <lineage>
        <taxon>Bacteria</taxon>
        <taxon>Pseudomonadati</taxon>
        <taxon>Bacteroidota</taxon>
        <taxon>Flavobacteriia</taxon>
        <taxon>Flavobacteriales</taxon>
        <taxon>Flavobacteriaceae</taxon>
        <taxon>Flavobacterium</taxon>
    </lineage>
</organism>